<dbReference type="InterPro" id="IPR000008">
    <property type="entry name" value="C2_dom"/>
</dbReference>
<dbReference type="GO" id="GO:0044325">
    <property type="term" value="F:transmembrane transporter binding"/>
    <property type="evidence" value="ECO:0007669"/>
    <property type="project" value="TreeGrafter"/>
</dbReference>
<dbReference type="VEuPathDB" id="VectorBase:BGLAX_042724"/>
<dbReference type="PANTHER" id="PTHR12157:SF21">
    <property type="entry name" value="RAB3 INTERACTING MOLECULE, ISOFORM F"/>
    <property type="match status" value="1"/>
</dbReference>
<dbReference type="GO" id="GO:0042391">
    <property type="term" value="P:regulation of membrane potential"/>
    <property type="evidence" value="ECO:0007669"/>
    <property type="project" value="TreeGrafter"/>
</dbReference>
<dbReference type="GO" id="GO:0048791">
    <property type="term" value="P:calcium ion-regulated exocytosis of neurotransmitter"/>
    <property type="evidence" value="ECO:0007669"/>
    <property type="project" value="TreeGrafter"/>
</dbReference>
<dbReference type="PROSITE" id="PS50004">
    <property type="entry name" value="C2"/>
    <property type="match status" value="1"/>
</dbReference>
<evidence type="ECO:0000259" key="4">
    <source>
        <dbReference type="PROSITE" id="PS50004"/>
    </source>
</evidence>
<dbReference type="PANTHER" id="PTHR12157">
    <property type="entry name" value="REGULATING SYNAPTIC MEMBRANE EXOCYTOSIS PROTEIN"/>
    <property type="match status" value="1"/>
</dbReference>
<feature type="domain" description="C2" evidence="4">
    <location>
        <begin position="265"/>
        <end position="348"/>
    </location>
</feature>
<evidence type="ECO:0000256" key="1">
    <source>
        <dbReference type="ARBA" id="ARBA00023018"/>
    </source>
</evidence>
<evidence type="ECO:0000313" key="5">
    <source>
        <dbReference type="EnsemblMetazoa" id="BGLB002143-PB"/>
    </source>
</evidence>
<dbReference type="InterPro" id="IPR035892">
    <property type="entry name" value="C2_domain_sf"/>
</dbReference>
<proteinExistence type="predicted"/>
<feature type="region of interest" description="Disordered" evidence="3">
    <location>
        <begin position="15"/>
        <end position="222"/>
    </location>
</feature>
<reference evidence="5" key="1">
    <citation type="submission" date="2020-05" db="UniProtKB">
        <authorList>
            <consortium name="EnsemblMetazoa"/>
        </authorList>
    </citation>
    <scope>IDENTIFICATION</scope>
    <source>
        <strain evidence="5">BB02</strain>
    </source>
</reference>
<feature type="compositionally biased region" description="Polar residues" evidence="3">
    <location>
        <begin position="141"/>
        <end position="168"/>
    </location>
</feature>
<feature type="compositionally biased region" description="Polar residues" evidence="3">
    <location>
        <begin position="102"/>
        <end position="122"/>
    </location>
</feature>
<dbReference type="EnsemblMetazoa" id="BGLB002143-RB">
    <property type="protein sequence ID" value="BGLB002143-PB"/>
    <property type="gene ID" value="BGLB002143"/>
</dbReference>
<feature type="compositionally biased region" description="Low complexity" evidence="3">
    <location>
        <begin position="169"/>
        <end position="180"/>
    </location>
</feature>
<organism evidence="5 6">
    <name type="scientific">Biomphalaria glabrata</name>
    <name type="common">Bloodfluke planorb</name>
    <name type="synonym">Freshwater snail</name>
    <dbReference type="NCBI Taxonomy" id="6526"/>
    <lineage>
        <taxon>Eukaryota</taxon>
        <taxon>Metazoa</taxon>
        <taxon>Spiralia</taxon>
        <taxon>Lophotrochozoa</taxon>
        <taxon>Mollusca</taxon>
        <taxon>Gastropoda</taxon>
        <taxon>Heterobranchia</taxon>
        <taxon>Euthyneura</taxon>
        <taxon>Panpulmonata</taxon>
        <taxon>Hygrophila</taxon>
        <taxon>Lymnaeoidea</taxon>
        <taxon>Planorbidae</taxon>
        <taxon>Biomphalaria</taxon>
    </lineage>
</organism>
<feature type="compositionally biased region" description="Basic and acidic residues" evidence="3">
    <location>
        <begin position="123"/>
        <end position="140"/>
    </location>
</feature>
<dbReference type="AlphaFoldDB" id="A0A2C9JGE8"/>
<dbReference type="SUPFAM" id="SSF49562">
    <property type="entry name" value="C2 domain (Calcium/lipid-binding domain, CaLB)"/>
    <property type="match status" value="1"/>
</dbReference>
<dbReference type="GO" id="GO:0042734">
    <property type="term" value="C:presynaptic membrane"/>
    <property type="evidence" value="ECO:0007669"/>
    <property type="project" value="TreeGrafter"/>
</dbReference>
<dbReference type="InterPro" id="IPR039032">
    <property type="entry name" value="Rim-like"/>
</dbReference>
<dbReference type="GO" id="GO:0048788">
    <property type="term" value="C:cytoskeleton of presynaptic active zone"/>
    <property type="evidence" value="ECO:0007669"/>
    <property type="project" value="TreeGrafter"/>
</dbReference>
<protein>
    <recommendedName>
        <fullName evidence="4">C2 domain-containing protein</fullName>
    </recommendedName>
</protein>
<dbReference type="GO" id="GO:0048167">
    <property type="term" value="P:regulation of synaptic plasticity"/>
    <property type="evidence" value="ECO:0007669"/>
    <property type="project" value="TreeGrafter"/>
</dbReference>
<accession>A0A2C9JGE8</accession>
<evidence type="ECO:0000256" key="2">
    <source>
        <dbReference type="ARBA" id="ARBA00034103"/>
    </source>
</evidence>
<feature type="compositionally biased region" description="Basic and acidic residues" evidence="3">
    <location>
        <begin position="29"/>
        <end position="79"/>
    </location>
</feature>
<evidence type="ECO:0000256" key="3">
    <source>
        <dbReference type="SAM" id="MobiDB-lite"/>
    </source>
</evidence>
<dbReference type="STRING" id="6526.A0A2C9JGE8"/>
<evidence type="ECO:0000313" key="6">
    <source>
        <dbReference type="Proteomes" id="UP000076420"/>
    </source>
</evidence>
<gene>
    <name evidence="5" type="primary">106055908</name>
</gene>
<dbReference type="Pfam" id="PF00168">
    <property type="entry name" value="C2"/>
    <property type="match status" value="1"/>
</dbReference>
<dbReference type="GO" id="GO:0031267">
    <property type="term" value="F:small GTPase binding"/>
    <property type="evidence" value="ECO:0007669"/>
    <property type="project" value="InterPro"/>
</dbReference>
<comment type="subcellular location">
    <subcellularLocation>
        <location evidence="2">Synapse</location>
    </subcellularLocation>
</comment>
<dbReference type="KEGG" id="bgt:106055908"/>
<sequence>TQDLEERARIMKMKMKLAQQGQGTPLMHPEGDSRSTRRRDRHGDLGDRGHDRSISHDRVERMRERALERNYERGRDTERAHHRSRRHKEFSPDMSDDVASDVSETSDMSEVSKVSTISVRSTQSERPRRKLSEFASKMESRTTIPQRRQQAVSKSSASDSQGFDQNDGSVSDSAVTTSVTEGGGKKRSSFQRSEEIGPVDLRGGMSKQASKDSTDGSIGSISSDSSSVLWLPTGMRLGPEGQFGEFVDGLGPSQLVGRQVLGAPCLGEIQLGLYDRKGHLEVEVIRARGLMSKPGARVLPAPYVKVYLIEGKHCVEKQKTTTARRTLDPLYQQQLFFSEPYHNRILQV</sequence>
<name>A0A2C9JGE8_BIOGL</name>
<dbReference type="GO" id="GO:0050806">
    <property type="term" value="P:positive regulation of synaptic transmission"/>
    <property type="evidence" value="ECO:0007669"/>
    <property type="project" value="TreeGrafter"/>
</dbReference>
<dbReference type="Proteomes" id="UP000076420">
    <property type="component" value="Unassembled WGS sequence"/>
</dbReference>
<dbReference type="VEuPathDB" id="VectorBase:BGLB002143"/>
<keyword evidence="1" id="KW-0770">Synapse</keyword>
<dbReference type="Gene3D" id="2.60.40.150">
    <property type="entry name" value="C2 domain"/>
    <property type="match status" value="1"/>
</dbReference>